<dbReference type="PANTHER" id="PTHR12961">
    <property type="entry name" value="CONSERVED OLIGOMERIC GOLGI COMPLEX COMPONENT 2"/>
    <property type="match status" value="1"/>
</dbReference>
<dbReference type="AlphaFoldDB" id="A0A5N5T3G7"/>
<name>A0A5N5T3G7_9CRUS</name>
<dbReference type="GO" id="GO:0016020">
    <property type="term" value="C:membrane"/>
    <property type="evidence" value="ECO:0007669"/>
    <property type="project" value="InterPro"/>
</dbReference>
<dbReference type="GO" id="GO:0007030">
    <property type="term" value="P:Golgi organization"/>
    <property type="evidence" value="ECO:0007669"/>
    <property type="project" value="InterPro"/>
</dbReference>
<dbReference type="GO" id="GO:0006891">
    <property type="term" value="P:intra-Golgi vesicle-mediated transport"/>
    <property type="evidence" value="ECO:0007669"/>
    <property type="project" value="TreeGrafter"/>
</dbReference>
<dbReference type="InterPro" id="IPR009316">
    <property type="entry name" value="COG2"/>
</dbReference>
<organism evidence="1 2">
    <name type="scientific">Armadillidium nasatum</name>
    <dbReference type="NCBI Taxonomy" id="96803"/>
    <lineage>
        <taxon>Eukaryota</taxon>
        <taxon>Metazoa</taxon>
        <taxon>Ecdysozoa</taxon>
        <taxon>Arthropoda</taxon>
        <taxon>Crustacea</taxon>
        <taxon>Multicrustacea</taxon>
        <taxon>Malacostraca</taxon>
        <taxon>Eumalacostraca</taxon>
        <taxon>Peracarida</taxon>
        <taxon>Isopoda</taxon>
        <taxon>Oniscidea</taxon>
        <taxon>Crinocheta</taxon>
        <taxon>Armadillidiidae</taxon>
        <taxon>Armadillidium</taxon>
    </lineage>
</organism>
<dbReference type="PANTHER" id="PTHR12961:SF0">
    <property type="entry name" value="CONSERVED OLIGOMERIC GOLGI COMPLEX SUBUNIT 2"/>
    <property type="match status" value="1"/>
</dbReference>
<feature type="non-terminal residue" evidence="1">
    <location>
        <position position="63"/>
    </location>
</feature>
<dbReference type="Proteomes" id="UP000326759">
    <property type="component" value="Unassembled WGS sequence"/>
</dbReference>
<keyword evidence="2" id="KW-1185">Reference proteome</keyword>
<reference evidence="1 2" key="1">
    <citation type="journal article" date="2019" name="PLoS Biol.">
        <title>Sex chromosomes control vertical transmission of feminizing Wolbachia symbionts in an isopod.</title>
        <authorList>
            <person name="Becking T."/>
            <person name="Chebbi M.A."/>
            <person name="Giraud I."/>
            <person name="Moumen B."/>
            <person name="Laverre T."/>
            <person name="Caubet Y."/>
            <person name="Peccoud J."/>
            <person name="Gilbert C."/>
            <person name="Cordaux R."/>
        </authorList>
    </citation>
    <scope>NUCLEOTIDE SEQUENCE [LARGE SCALE GENOMIC DNA]</scope>
    <source>
        <strain evidence="1">ANa2</strain>
        <tissue evidence="1">Whole body excluding digestive tract and cuticle</tissue>
    </source>
</reference>
<protein>
    <submittedName>
        <fullName evidence="1">Uncharacterized protein</fullName>
    </submittedName>
</protein>
<comment type="caution">
    <text evidence="1">The sequence shown here is derived from an EMBL/GenBank/DDBJ whole genome shotgun (WGS) entry which is preliminary data.</text>
</comment>
<evidence type="ECO:0000313" key="1">
    <source>
        <dbReference type="EMBL" id="KAB7500892.1"/>
    </source>
</evidence>
<dbReference type="GO" id="GO:0015031">
    <property type="term" value="P:protein transport"/>
    <property type="evidence" value="ECO:0007669"/>
    <property type="project" value="InterPro"/>
</dbReference>
<proteinExistence type="predicted"/>
<dbReference type="OrthoDB" id="332281at2759"/>
<accession>A0A5N5T3G7</accession>
<dbReference type="GO" id="GO:0017119">
    <property type="term" value="C:Golgi transport complex"/>
    <property type="evidence" value="ECO:0007669"/>
    <property type="project" value="TreeGrafter"/>
</dbReference>
<dbReference type="EMBL" id="SEYY01012305">
    <property type="protein sequence ID" value="KAB7500892.1"/>
    <property type="molecule type" value="Genomic_DNA"/>
</dbReference>
<sequence length="63" mass="6855">MFEKALATVKKVCDPLLAVSLGNGHDVVPGYSFLECSVWPEIVLALETRTSHIFNPGNPSAFH</sequence>
<gene>
    <name evidence="1" type="ORF">Anas_13997</name>
</gene>
<evidence type="ECO:0000313" key="2">
    <source>
        <dbReference type="Proteomes" id="UP000326759"/>
    </source>
</evidence>